<protein>
    <submittedName>
        <fullName evidence="4">CO dehydrogenase maturation factor</fullName>
    </submittedName>
</protein>
<accession>A0A4R1Q677</accession>
<keyword evidence="2" id="KW-0067">ATP-binding</keyword>
<dbReference type="PANTHER" id="PTHR43384">
    <property type="entry name" value="SEPTUM SITE-DETERMINING PROTEIN MIND HOMOLOG, CHLOROPLASTIC-RELATED"/>
    <property type="match status" value="1"/>
</dbReference>
<keyword evidence="5" id="KW-1185">Reference proteome</keyword>
<dbReference type="EMBL" id="SLUI01000006">
    <property type="protein sequence ID" value="TCL37324.1"/>
    <property type="molecule type" value="Genomic_DNA"/>
</dbReference>
<dbReference type="InterPro" id="IPR050625">
    <property type="entry name" value="ParA/MinD_ATPase"/>
</dbReference>
<dbReference type="OrthoDB" id="7346657at2"/>
<evidence type="ECO:0000256" key="1">
    <source>
        <dbReference type="ARBA" id="ARBA00022741"/>
    </source>
</evidence>
<dbReference type="GO" id="GO:0051782">
    <property type="term" value="P:negative regulation of cell division"/>
    <property type="evidence" value="ECO:0007669"/>
    <property type="project" value="TreeGrafter"/>
</dbReference>
<dbReference type="GO" id="GO:0005524">
    <property type="term" value="F:ATP binding"/>
    <property type="evidence" value="ECO:0007669"/>
    <property type="project" value="UniProtKB-KW"/>
</dbReference>
<dbReference type="InterPro" id="IPR002586">
    <property type="entry name" value="CobQ/CobB/MinD/ParA_Nub-bd_dom"/>
</dbReference>
<reference evidence="4 5" key="1">
    <citation type="submission" date="2019-03" db="EMBL/GenBank/DDBJ databases">
        <title>Genomic Encyclopedia of Type Strains, Phase IV (KMG-IV): sequencing the most valuable type-strain genomes for metagenomic binning, comparative biology and taxonomic classification.</title>
        <authorList>
            <person name="Goeker M."/>
        </authorList>
    </citation>
    <scope>NUCLEOTIDE SEQUENCE [LARGE SCALE GENOMIC DNA]</scope>
    <source>
        <strain evidence="4 5">DSM 15969</strain>
    </source>
</reference>
<dbReference type="AlphaFoldDB" id="A0A4R1Q677"/>
<dbReference type="GO" id="GO:0016887">
    <property type="term" value="F:ATP hydrolysis activity"/>
    <property type="evidence" value="ECO:0007669"/>
    <property type="project" value="TreeGrafter"/>
</dbReference>
<dbReference type="PIRSF" id="PIRSF005647">
    <property type="entry name" value="CooC"/>
    <property type="match status" value="1"/>
</dbReference>
<feature type="domain" description="CobQ/CobB/MinD/ParA nucleotide binding" evidence="3">
    <location>
        <begin position="3"/>
        <end position="225"/>
    </location>
</feature>
<dbReference type="InterPro" id="IPR027417">
    <property type="entry name" value="P-loop_NTPase"/>
</dbReference>
<evidence type="ECO:0000259" key="3">
    <source>
        <dbReference type="Pfam" id="PF01656"/>
    </source>
</evidence>
<keyword evidence="1" id="KW-0547">Nucleotide-binding</keyword>
<organism evidence="4 5">
    <name type="scientific">Anaerospora hongkongensis</name>
    <dbReference type="NCBI Taxonomy" id="244830"/>
    <lineage>
        <taxon>Bacteria</taxon>
        <taxon>Bacillati</taxon>
        <taxon>Bacillota</taxon>
        <taxon>Negativicutes</taxon>
        <taxon>Selenomonadales</taxon>
        <taxon>Sporomusaceae</taxon>
        <taxon>Anaerospora</taxon>
    </lineage>
</organism>
<sequence>MKIAVSGKGGVGKTTVAANLARLFASQGYKVYAVDADPDSSLGSAIGLDDEIMAISKPLIEMQQVIAERSGGGAFYTLNPQVDDILDAYTIQTGNIRFLRMGGIKQGGSACYCRENSFLHAVVDALLLGKQDVVVLDMGAGIEHLTRGTSKGVDVMLVVTEPTKNSAQTAKVVRHLADEIGVKKVKIIGNKIRSEKEETFLRTQFEAGEIIGMLPFDDSILEAAMGGPVDVTDSSQPVGAQMRMMYDCILQGS</sequence>
<dbReference type="RefSeq" id="WP_132079736.1">
    <property type="nucleotide sequence ID" value="NZ_DALYTA010000013.1"/>
</dbReference>
<gene>
    <name evidence="4" type="ORF">EV210_106193</name>
</gene>
<evidence type="ECO:0000313" key="5">
    <source>
        <dbReference type="Proteomes" id="UP000295063"/>
    </source>
</evidence>
<dbReference type="GO" id="GO:0009898">
    <property type="term" value="C:cytoplasmic side of plasma membrane"/>
    <property type="evidence" value="ECO:0007669"/>
    <property type="project" value="TreeGrafter"/>
</dbReference>
<dbReference type="InterPro" id="IPR014433">
    <property type="entry name" value="CooC"/>
</dbReference>
<dbReference type="Proteomes" id="UP000295063">
    <property type="component" value="Unassembled WGS sequence"/>
</dbReference>
<dbReference type="Gene3D" id="3.40.50.300">
    <property type="entry name" value="P-loop containing nucleotide triphosphate hydrolases"/>
    <property type="match status" value="1"/>
</dbReference>
<proteinExistence type="predicted"/>
<dbReference type="GO" id="GO:0005829">
    <property type="term" value="C:cytosol"/>
    <property type="evidence" value="ECO:0007669"/>
    <property type="project" value="TreeGrafter"/>
</dbReference>
<comment type="caution">
    <text evidence="4">The sequence shown here is derived from an EMBL/GenBank/DDBJ whole genome shotgun (WGS) entry which is preliminary data.</text>
</comment>
<dbReference type="SUPFAM" id="SSF52540">
    <property type="entry name" value="P-loop containing nucleoside triphosphate hydrolases"/>
    <property type="match status" value="1"/>
</dbReference>
<dbReference type="Pfam" id="PF01656">
    <property type="entry name" value="CbiA"/>
    <property type="match status" value="1"/>
</dbReference>
<name>A0A4R1Q677_9FIRM</name>
<evidence type="ECO:0000313" key="4">
    <source>
        <dbReference type="EMBL" id="TCL37324.1"/>
    </source>
</evidence>
<evidence type="ECO:0000256" key="2">
    <source>
        <dbReference type="ARBA" id="ARBA00022840"/>
    </source>
</evidence>
<dbReference type="PANTHER" id="PTHR43384:SF6">
    <property type="entry name" value="SEPTUM SITE-DETERMINING PROTEIN MIND HOMOLOG, CHLOROPLASTIC"/>
    <property type="match status" value="1"/>
</dbReference>